<dbReference type="EMBL" id="BORQ01000009">
    <property type="protein sequence ID" value="GIO34249.1"/>
    <property type="molecule type" value="Genomic_DNA"/>
</dbReference>
<organism evidence="6 7">
    <name type="scientific">Paenibacillus albilobatus</name>
    <dbReference type="NCBI Taxonomy" id="2716884"/>
    <lineage>
        <taxon>Bacteria</taxon>
        <taxon>Bacillati</taxon>
        <taxon>Bacillota</taxon>
        <taxon>Bacilli</taxon>
        <taxon>Bacillales</taxon>
        <taxon>Paenibacillaceae</taxon>
        <taxon>Paenibacillus</taxon>
    </lineage>
</organism>
<evidence type="ECO:0000256" key="2">
    <source>
        <dbReference type="ARBA" id="ARBA00023125"/>
    </source>
</evidence>
<dbReference type="SUPFAM" id="SSF46689">
    <property type="entry name" value="Homeodomain-like"/>
    <property type="match status" value="1"/>
</dbReference>
<gene>
    <name evidence="6" type="ORF">J2TS6_53900</name>
</gene>
<dbReference type="Pfam" id="PF00440">
    <property type="entry name" value="TetR_N"/>
    <property type="match status" value="1"/>
</dbReference>
<dbReference type="AlphaFoldDB" id="A0A919XK82"/>
<sequence>MPRKKQVRSEDTKRDILAAAGRLFAERGYDAVTMREIAKEAGCSHTAIYIYFEDKEALLHQLSMPPLLELRQKIGEVLEKEKPEQALTRLSRLVIRFCLENRNMYRVFFEVKSVRVDETSPDMEINRIRNGLFAQLMQAVRNHTGYGEGSERLLACSRIYFYMLRGIVGTYQYSEETADELMERLEDTFDEAFEALLRGLLQKK</sequence>
<dbReference type="PANTHER" id="PTHR30055">
    <property type="entry name" value="HTH-TYPE TRANSCRIPTIONAL REGULATOR RUTR"/>
    <property type="match status" value="1"/>
</dbReference>
<evidence type="ECO:0000256" key="4">
    <source>
        <dbReference type="PROSITE-ProRule" id="PRU00335"/>
    </source>
</evidence>
<dbReference type="InterPro" id="IPR050109">
    <property type="entry name" value="HTH-type_TetR-like_transc_reg"/>
</dbReference>
<dbReference type="InterPro" id="IPR001647">
    <property type="entry name" value="HTH_TetR"/>
</dbReference>
<keyword evidence="7" id="KW-1185">Reference proteome</keyword>
<dbReference type="InterPro" id="IPR009057">
    <property type="entry name" value="Homeodomain-like_sf"/>
</dbReference>
<protein>
    <recommendedName>
        <fullName evidence="5">HTH tetR-type domain-containing protein</fullName>
    </recommendedName>
</protein>
<dbReference type="FunFam" id="1.10.10.60:FF:000141">
    <property type="entry name" value="TetR family transcriptional regulator"/>
    <property type="match status" value="1"/>
</dbReference>
<keyword evidence="3" id="KW-0804">Transcription</keyword>
<dbReference type="GO" id="GO:0003700">
    <property type="term" value="F:DNA-binding transcription factor activity"/>
    <property type="evidence" value="ECO:0007669"/>
    <property type="project" value="TreeGrafter"/>
</dbReference>
<dbReference type="PRINTS" id="PR00455">
    <property type="entry name" value="HTHTETR"/>
</dbReference>
<reference evidence="6" key="1">
    <citation type="submission" date="2021-03" db="EMBL/GenBank/DDBJ databases">
        <title>Antimicrobial resistance genes in bacteria isolated from Japanese honey, and their potential for conferring macrolide and lincosamide resistance in the American foulbrood pathogen Paenibacillus larvae.</title>
        <authorList>
            <person name="Okamoto M."/>
            <person name="Kumagai M."/>
            <person name="Kanamori H."/>
            <person name="Takamatsu D."/>
        </authorList>
    </citation>
    <scope>NUCLEOTIDE SEQUENCE</scope>
    <source>
        <strain evidence="6">J2TS6</strain>
    </source>
</reference>
<feature type="domain" description="HTH tetR-type" evidence="5">
    <location>
        <begin position="10"/>
        <end position="70"/>
    </location>
</feature>
<evidence type="ECO:0000313" key="7">
    <source>
        <dbReference type="Proteomes" id="UP000679779"/>
    </source>
</evidence>
<dbReference type="PANTHER" id="PTHR30055:SF226">
    <property type="entry name" value="HTH-TYPE TRANSCRIPTIONAL REGULATOR PKSA"/>
    <property type="match status" value="1"/>
</dbReference>
<dbReference type="PROSITE" id="PS50977">
    <property type="entry name" value="HTH_TETR_2"/>
    <property type="match status" value="1"/>
</dbReference>
<evidence type="ECO:0000256" key="3">
    <source>
        <dbReference type="ARBA" id="ARBA00023163"/>
    </source>
</evidence>
<keyword evidence="2 4" id="KW-0238">DNA-binding</keyword>
<name>A0A919XK82_9BACL</name>
<evidence type="ECO:0000313" key="6">
    <source>
        <dbReference type="EMBL" id="GIO34249.1"/>
    </source>
</evidence>
<dbReference type="GO" id="GO:0045892">
    <property type="term" value="P:negative regulation of DNA-templated transcription"/>
    <property type="evidence" value="ECO:0007669"/>
    <property type="project" value="UniProtKB-ARBA"/>
</dbReference>
<keyword evidence="1" id="KW-0805">Transcription regulation</keyword>
<evidence type="ECO:0000256" key="1">
    <source>
        <dbReference type="ARBA" id="ARBA00023015"/>
    </source>
</evidence>
<dbReference type="Proteomes" id="UP000679779">
    <property type="component" value="Unassembled WGS sequence"/>
</dbReference>
<evidence type="ECO:0000259" key="5">
    <source>
        <dbReference type="PROSITE" id="PS50977"/>
    </source>
</evidence>
<proteinExistence type="predicted"/>
<dbReference type="RefSeq" id="WP_212958761.1">
    <property type="nucleotide sequence ID" value="NZ_BORQ01000009.1"/>
</dbReference>
<comment type="caution">
    <text evidence="6">The sequence shown here is derived from an EMBL/GenBank/DDBJ whole genome shotgun (WGS) entry which is preliminary data.</text>
</comment>
<accession>A0A919XK82</accession>
<dbReference type="GO" id="GO:0000976">
    <property type="term" value="F:transcription cis-regulatory region binding"/>
    <property type="evidence" value="ECO:0007669"/>
    <property type="project" value="TreeGrafter"/>
</dbReference>
<feature type="DNA-binding region" description="H-T-H motif" evidence="4">
    <location>
        <begin position="33"/>
        <end position="52"/>
    </location>
</feature>
<dbReference type="Gene3D" id="1.10.357.10">
    <property type="entry name" value="Tetracycline Repressor, domain 2"/>
    <property type="match status" value="1"/>
</dbReference>